<evidence type="ECO:0000256" key="3">
    <source>
        <dbReference type="ARBA" id="ARBA00020311"/>
    </source>
</evidence>
<dbReference type="FunFam" id="1.20.1060.10:FF:000001">
    <property type="entry name" value="DNA polymerase I"/>
    <property type="match status" value="1"/>
</dbReference>
<protein>
    <recommendedName>
        <fullName evidence="3 12">DNA polymerase I</fullName>
        <ecNumber evidence="2 12">2.7.7.7</ecNumber>
    </recommendedName>
</protein>
<feature type="region of interest" description="Disordered" evidence="14">
    <location>
        <begin position="1"/>
        <end position="24"/>
    </location>
</feature>
<dbReference type="CDD" id="cd06140">
    <property type="entry name" value="DNA_polA_I_Bacillus_like_exo"/>
    <property type="match status" value="1"/>
</dbReference>
<evidence type="ECO:0000256" key="2">
    <source>
        <dbReference type="ARBA" id="ARBA00012417"/>
    </source>
</evidence>
<dbReference type="InterPro" id="IPR018320">
    <property type="entry name" value="DNA_polymerase_1"/>
</dbReference>
<comment type="function">
    <text evidence="13">In addition to polymerase activity, this DNA polymerase exhibits 5'-3' exonuclease activity.</text>
</comment>
<dbReference type="Pfam" id="PF01367">
    <property type="entry name" value="5_3_exonuc"/>
    <property type="match status" value="1"/>
</dbReference>
<evidence type="ECO:0000256" key="10">
    <source>
        <dbReference type="ARBA" id="ARBA00023204"/>
    </source>
</evidence>
<dbReference type="SMART" id="SM00475">
    <property type="entry name" value="53EXOc"/>
    <property type="match status" value="1"/>
</dbReference>
<keyword evidence="4 13" id="KW-0808">Transferase</keyword>
<dbReference type="PRINTS" id="PR00868">
    <property type="entry name" value="DNAPOLI"/>
</dbReference>
<dbReference type="InterPro" id="IPR019760">
    <property type="entry name" value="DNA-dir_DNA_pol_A_CS"/>
</dbReference>
<keyword evidence="5 13" id="KW-0548">Nucleotidyltransferase</keyword>
<sequence length="945" mass="104185">MHDAAVSQGCDATQQPPTKMSDTSNSAFFGLWPATTRLSTLADKLVTVPDQEKPPVFLLDAMSFIFRAYHAMQRSRPMSTRSGLPTAATYVFVNMIKKLRQDFSPRYFAAVFDPSGAVFRDERAQAIGTLRKWNSKSQSFEDVSYEGYKAKRESMPEDLRRQVPYIRRSLEALHIPILEVQGFEADDVIGTLAREAAEAGHEVFIVSGDKDMMQLVTAHVRVLNPQKDNLILDAAKVTEVLGVPPEKVVDVMALRGDNIDNIPGAPGIGDKGSVDLIVEFGSVEAVLDRAAEVKRKSYRESLEQNREAVLLSKELVTIDCHVPLPLDLKAMETQEPDLEACRTLFSELEFTSMLRELAPSTTAPVVELIDQASDEQAAAFYAAARKNGFAFALAAVEPTEAESDSEEPVVPQTMSLLDIVEEAEKKTESSIGVSTDPGRGLCLRLTAELKSLFEDSEVPKFVHDLKLAMHVLCGLNVDLRGKVDDSMLLSYALNPTNTTQTLADVAARHNQAAPKSLPAAAATTHALVTDLRVEAKHSNVTSIYETIDLPLAPVLYRMEKNGVRIDVGVLDGLSARFGQELERVGERIYSIAGRRFNVNSPKQLGEVLFKDMGLPVPVKYGKGKTISTAQDVLEGLAEINEVPRLVLEFRHLSKLKSNYIDSLPLLADSESRVHTTFQAAATATGRLSSVNPNLQNIPIKTELGREIRAAFVCAAGTQLLSADYSQIELRLLAHYSGDPLLVRAYQQNEDIHTITASEVFGVPAETMDKETRNRAKAVNFGIVYGISPFGLAAQLGIPQAEAKAYIDRYFARYQGVKAFIERTLEETRRDGAVRTLFGRIRPIPDISSRNPNSRGFAERTAVNTPLQGTAADLIKLAMISIDRKLNERKLKTRMVLQVHDELLFEVPTDETTHVEELVRTEMEGVIKLNVPLVADLGFGANWRDL</sequence>
<dbReference type="Gene3D" id="3.30.420.10">
    <property type="entry name" value="Ribonuclease H-like superfamily/Ribonuclease H"/>
    <property type="match status" value="1"/>
</dbReference>
<feature type="compositionally biased region" description="Polar residues" evidence="14">
    <location>
        <begin position="10"/>
        <end position="24"/>
    </location>
</feature>
<dbReference type="SUPFAM" id="SSF56672">
    <property type="entry name" value="DNA/RNA polymerases"/>
    <property type="match status" value="1"/>
</dbReference>
<evidence type="ECO:0000256" key="7">
    <source>
        <dbReference type="ARBA" id="ARBA00022763"/>
    </source>
</evidence>
<reference evidence="17" key="1">
    <citation type="submission" date="2023-03" db="EMBL/GenBank/DDBJ databases">
        <title>Edaphobacter sp.</title>
        <authorList>
            <person name="Huber K.J."/>
            <person name="Papendorf J."/>
            <person name="Pilke C."/>
            <person name="Bunk B."/>
            <person name="Sproeer C."/>
            <person name="Pester M."/>
        </authorList>
    </citation>
    <scope>NUCLEOTIDE SEQUENCE</scope>
    <source>
        <strain evidence="17">DSM 110680</strain>
    </source>
</reference>
<dbReference type="InterPro" id="IPR002421">
    <property type="entry name" value="5-3_exonuclease"/>
</dbReference>
<keyword evidence="7 13" id="KW-0227">DNA damage</keyword>
<evidence type="ECO:0000256" key="11">
    <source>
        <dbReference type="ARBA" id="ARBA00049244"/>
    </source>
</evidence>
<dbReference type="GO" id="GO:0006261">
    <property type="term" value="P:DNA-templated DNA replication"/>
    <property type="evidence" value="ECO:0007669"/>
    <property type="project" value="UniProtKB-UniRule"/>
</dbReference>
<evidence type="ECO:0000256" key="12">
    <source>
        <dbReference type="NCBIfam" id="TIGR00593"/>
    </source>
</evidence>
<keyword evidence="8 13" id="KW-0239">DNA-directed DNA polymerase</keyword>
<dbReference type="GO" id="GO:0003677">
    <property type="term" value="F:DNA binding"/>
    <property type="evidence" value="ECO:0007669"/>
    <property type="project" value="UniProtKB-UniRule"/>
</dbReference>
<dbReference type="InterPro" id="IPR043502">
    <property type="entry name" value="DNA/RNA_pol_sf"/>
</dbReference>
<dbReference type="Gene3D" id="3.40.50.1010">
    <property type="entry name" value="5'-nuclease"/>
    <property type="match status" value="1"/>
</dbReference>
<keyword evidence="13" id="KW-0378">Hydrolase</keyword>
<dbReference type="EMBL" id="CP121196">
    <property type="protein sequence ID" value="XBH16940.1"/>
    <property type="molecule type" value="Genomic_DNA"/>
</dbReference>
<dbReference type="AlphaFoldDB" id="A0AAU7DIP4"/>
<proteinExistence type="inferred from homology"/>
<comment type="similarity">
    <text evidence="1 13">Belongs to the DNA polymerase type-A family.</text>
</comment>
<dbReference type="Pfam" id="PF00476">
    <property type="entry name" value="DNA_pol_A"/>
    <property type="match status" value="1"/>
</dbReference>
<evidence type="ECO:0000256" key="14">
    <source>
        <dbReference type="SAM" id="MobiDB-lite"/>
    </source>
</evidence>
<dbReference type="SUPFAM" id="SSF88723">
    <property type="entry name" value="PIN domain-like"/>
    <property type="match status" value="1"/>
</dbReference>
<dbReference type="InterPro" id="IPR020046">
    <property type="entry name" value="5-3_exonucl_a-hlix_arch_N"/>
</dbReference>
<dbReference type="InterPro" id="IPR008918">
    <property type="entry name" value="HhH2"/>
</dbReference>
<dbReference type="Gene3D" id="1.20.1060.10">
    <property type="entry name" value="Taq DNA Polymerase, Chain T, domain 4"/>
    <property type="match status" value="1"/>
</dbReference>
<accession>A0AAU7DIP4</accession>
<dbReference type="NCBIfam" id="TIGR00593">
    <property type="entry name" value="pola"/>
    <property type="match status" value="1"/>
</dbReference>
<evidence type="ECO:0000256" key="6">
    <source>
        <dbReference type="ARBA" id="ARBA00022705"/>
    </source>
</evidence>
<dbReference type="InterPro" id="IPR001098">
    <property type="entry name" value="DNA-dir_DNA_pol_A_palm_dom"/>
</dbReference>
<dbReference type="InterPro" id="IPR020045">
    <property type="entry name" value="DNA_polI_H3TH"/>
</dbReference>
<keyword evidence="10 13" id="KW-0234">DNA repair</keyword>
<organism evidence="17">
    <name type="scientific">Telmatobacter sp. DSM 110680</name>
    <dbReference type="NCBI Taxonomy" id="3036704"/>
    <lineage>
        <taxon>Bacteria</taxon>
        <taxon>Pseudomonadati</taxon>
        <taxon>Acidobacteriota</taxon>
        <taxon>Terriglobia</taxon>
        <taxon>Terriglobales</taxon>
        <taxon>Acidobacteriaceae</taxon>
        <taxon>Telmatobacter</taxon>
    </lineage>
</organism>
<evidence type="ECO:0000256" key="1">
    <source>
        <dbReference type="ARBA" id="ARBA00007705"/>
    </source>
</evidence>
<dbReference type="Gene3D" id="1.10.150.20">
    <property type="entry name" value="5' to 3' exonuclease, C-terminal subdomain"/>
    <property type="match status" value="2"/>
</dbReference>
<feature type="domain" description="5'-3' exonuclease" evidence="15">
    <location>
        <begin position="52"/>
        <end position="334"/>
    </location>
</feature>
<dbReference type="Pfam" id="PF02739">
    <property type="entry name" value="5_3_exonuc_N"/>
    <property type="match status" value="2"/>
</dbReference>
<name>A0AAU7DIP4_9BACT</name>
<dbReference type="InterPro" id="IPR036397">
    <property type="entry name" value="RNaseH_sf"/>
</dbReference>
<dbReference type="PANTHER" id="PTHR10133:SF27">
    <property type="entry name" value="DNA POLYMERASE NU"/>
    <property type="match status" value="1"/>
</dbReference>
<dbReference type="SUPFAM" id="SSF47807">
    <property type="entry name" value="5' to 3' exonuclease, C-terminal subdomain"/>
    <property type="match status" value="1"/>
</dbReference>
<dbReference type="PROSITE" id="PS00447">
    <property type="entry name" value="DNA_POLYMERASE_A"/>
    <property type="match status" value="1"/>
</dbReference>
<dbReference type="SUPFAM" id="SSF53098">
    <property type="entry name" value="Ribonuclease H-like"/>
    <property type="match status" value="1"/>
</dbReference>
<dbReference type="SMART" id="SM00279">
    <property type="entry name" value="HhH2"/>
    <property type="match status" value="1"/>
</dbReference>
<dbReference type="FunFam" id="1.10.150.20:FF:000002">
    <property type="entry name" value="DNA polymerase I"/>
    <property type="match status" value="1"/>
</dbReference>
<dbReference type="CDD" id="cd09859">
    <property type="entry name" value="PIN_53EXO"/>
    <property type="match status" value="1"/>
</dbReference>
<dbReference type="GO" id="GO:0008409">
    <property type="term" value="F:5'-3' exonuclease activity"/>
    <property type="evidence" value="ECO:0007669"/>
    <property type="project" value="UniProtKB-UniRule"/>
</dbReference>
<evidence type="ECO:0000259" key="16">
    <source>
        <dbReference type="SMART" id="SM00482"/>
    </source>
</evidence>
<keyword evidence="9 13" id="KW-0238">DNA-binding</keyword>
<dbReference type="CDD" id="cd08637">
    <property type="entry name" value="DNA_pol_A_pol_I_C"/>
    <property type="match status" value="1"/>
</dbReference>
<evidence type="ECO:0000259" key="15">
    <source>
        <dbReference type="SMART" id="SM00475"/>
    </source>
</evidence>
<dbReference type="Gene3D" id="3.30.70.370">
    <property type="match status" value="1"/>
</dbReference>
<dbReference type="RefSeq" id="WP_348262170.1">
    <property type="nucleotide sequence ID" value="NZ_CP121196.1"/>
</dbReference>
<dbReference type="GO" id="GO:0006302">
    <property type="term" value="P:double-strand break repair"/>
    <property type="evidence" value="ECO:0007669"/>
    <property type="project" value="TreeGrafter"/>
</dbReference>
<dbReference type="SMART" id="SM00482">
    <property type="entry name" value="POLAc"/>
    <property type="match status" value="1"/>
</dbReference>
<evidence type="ECO:0000256" key="4">
    <source>
        <dbReference type="ARBA" id="ARBA00022679"/>
    </source>
</evidence>
<evidence type="ECO:0000313" key="17">
    <source>
        <dbReference type="EMBL" id="XBH16940.1"/>
    </source>
</evidence>
<dbReference type="InterPro" id="IPR029060">
    <property type="entry name" value="PIN-like_dom_sf"/>
</dbReference>
<dbReference type="InterPro" id="IPR002298">
    <property type="entry name" value="DNA_polymerase_A"/>
</dbReference>
<dbReference type="InterPro" id="IPR036279">
    <property type="entry name" value="5-3_exonuclease_C_sf"/>
</dbReference>
<dbReference type="InterPro" id="IPR054690">
    <property type="entry name" value="DNA_polI_exonuclease"/>
</dbReference>
<dbReference type="GO" id="GO:0003887">
    <property type="term" value="F:DNA-directed DNA polymerase activity"/>
    <property type="evidence" value="ECO:0007669"/>
    <property type="project" value="UniProtKB-UniRule"/>
</dbReference>
<dbReference type="EC" id="2.7.7.7" evidence="2 12"/>
<comment type="catalytic activity">
    <reaction evidence="11 13">
        <text>DNA(n) + a 2'-deoxyribonucleoside 5'-triphosphate = DNA(n+1) + diphosphate</text>
        <dbReference type="Rhea" id="RHEA:22508"/>
        <dbReference type="Rhea" id="RHEA-COMP:17339"/>
        <dbReference type="Rhea" id="RHEA-COMP:17340"/>
        <dbReference type="ChEBI" id="CHEBI:33019"/>
        <dbReference type="ChEBI" id="CHEBI:61560"/>
        <dbReference type="ChEBI" id="CHEBI:173112"/>
        <dbReference type="EC" id="2.7.7.7"/>
    </reaction>
</comment>
<evidence type="ECO:0000256" key="13">
    <source>
        <dbReference type="RuleBase" id="RU004460"/>
    </source>
</evidence>
<dbReference type="NCBIfam" id="NF004397">
    <property type="entry name" value="PRK05755.1"/>
    <property type="match status" value="1"/>
</dbReference>
<keyword evidence="13" id="KW-0269">Exonuclease</keyword>
<dbReference type="PANTHER" id="PTHR10133">
    <property type="entry name" value="DNA POLYMERASE I"/>
    <property type="match status" value="1"/>
</dbReference>
<keyword evidence="13" id="KW-0540">Nuclease</keyword>
<feature type="domain" description="DNA-directed DNA polymerase family A palm" evidence="16">
    <location>
        <begin position="704"/>
        <end position="910"/>
    </location>
</feature>
<dbReference type="Pfam" id="PF22619">
    <property type="entry name" value="DNA_polI_exo1"/>
    <property type="match status" value="1"/>
</dbReference>
<dbReference type="InterPro" id="IPR012337">
    <property type="entry name" value="RNaseH-like_sf"/>
</dbReference>
<evidence type="ECO:0000256" key="5">
    <source>
        <dbReference type="ARBA" id="ARBA00022695"/>
    </source>
</evidence>
<dbReference type="CDD" id="cd09898">
    <property type="entry name" value="H3TH_53EXO"/>
    <property type="match status" value="1"/>
</dbReference>
<gene>
    <name evidence="13 17" type="primary">polA</name>
    <name evidence="17" type="ORF">P8935_20490</name>
</gene>
<evidence type="ECO:0000256" key="8">
    <source>
        <dbReference type="ARBA" id="ARBA00022932"/>
    </source>
</evidence>
<keyword evidence="6 13" id="KW-0235">DNA replication</keyword>
<dbReference type="FunFam" id="1.10.150.20:FF:000003">
    <property type="entry name" value="DNA polymerase I"/>
    <property type="match status" value="1"/>
</dbReference>
<evidence type="ECO:0000256" key="9">
    <source>
        <dbReference type="ARBA" id="ARBA00023125"/>
    </source>
</evidence>